<dbReference type="Pfam" id="PF00005">
    <property type="entry name" value="ABC_tran"/>
    <property type="match status" value="1"/>
</dbReference>
<keyword evidence="6" id="KW-1185">Reference proteome</keyword>
<dbReference type="GO" id="GO:0005524">
    <property type="term" value="F:ATP binding"/>
    <property type="evidence" value="ECO:0007669"/>
    <property type="project" value="UniProtKB-KW"/>
</dbReference>
<dbReference type="SUPFAM" id="SSF52540">
    <property type="entry name" value="P-loop containing nucleoside triphosphate hydrolases"/>
    <property type="match status" value="1"/>
</dbReference>
<dbReference type="InterPro" id="IPR003593">
    <property type="entry name" value="AAA+_ATPase"/>
</dbReference>
<dbReference type="EMBL" id="QLTA01000008">
    <property type="protein sequence ID" value="RAR84949.1"/>
    <property type="molecule type" value="Genomic_DNA"/>
</dbReference>
<dbReference type="GO" id="GO:0016887">
    <property type="term" value="F:ATP hydrolysis activity"/>
    <property type="evidence" value="ECO:0007669"/>
    <property type="project" value="InterPro"/>
</dbReference>
<keyword evidence="1" id="KW-1003">Cell membrane</keyword>
<keyword evidence="1" id="KW-0472">Membrane</keyword>
<dbReference type="PANTHER" id="PTHR43119:SF1">
    <property type="entry name" value="ABC TRANSPORTER DOMAIN-CONTAINING PROTEIN"/>
    <property type="match status" value="1"/>
</dbReference>
<dbReference type="Gene3D" id="3.40.50.300">
    <property type="entry name" value="P-loop containing nucleotide triphosphate hydrolases"/>
    <property type="match status" value="1"/>
</dbReference>
<proteinExistence type="predicted"/>
<dbReference type="PROSITE" id="PS50893">
    <property type="entry name" value="ABC_TRANSPORTER_2"/>
    <property type="match status" value="1"/>
</dbReference>
<feature type="domain" description="ABC transporter" evidence="4">
    <location>
        <begin position="7"/>
        <end position="218"/>
    </location>
</feature>
<gene>
    <name evidence="5" type="ORF">AX018_100839</name>
</gene>
<dbReference type="Proteomes" id="UP000248856">
    <property type="component" value="Unassembled WGS sequence"/>
</dbReference>
<reference evidence="5 6" key="1">
    <citation type="submission" date="2018-06" db="EMBL/GenBank/DDBJ databases">
        <title>Genomic Encyclopedia of Archaeal and Bacterial Type Strains, Phase II (KMG-II): from individual species to whole genera.</title>
        <authorList>
            <person name="Goeker M."/>
        </authorList>
    </citation>
    <scope>NUCLEOTIDE SEQUENCE [LARGE SCALE GENOMIC DNA]</scope>
    <source>
        <strain evidence="5 6">CFPB 3232</strain>
    </source>
</reference>
<dbReference type="InterPro" id="IPR027417">
    <property type="entry name" value="P-loop_NTPase"/>
</dbReference>
<evidence type="ECO:0000256" key="1">
    <source>
        <dbReference type="ARBA" id="ARBA00022475"/>
    </source>
</evidence>
<evidence type="ECO:0000256" key="2">
    <source>
        <dbReference type="ARBA" id="ARBA00022741"/>
    </source>
</evidence>
<evidence type="ECO:0000313" key="6">
    <source>
        <dbReference type="Proteomes" id="UP000248856"/>
    </source>
</evidence>
<dbReference type="RefSeq" id="WP_245951452.1">
    <property type="nucleotide sequence ID" value="NZ_CBCSGC010000036.1"/>
</dbReference>
<dbReference type="InterPro" id="IPR003439">
    <property type="entry name" value="ABC_transporter-like_ATP-bd"/>
</dbReference>
<organism evidence="5 6">
    <name type="scientific">Paracidovorax anthurii</name>
    <dbReference type="NCBI Taxonomy" id="78229"/>
    <lineage>
        <taxon>Bacteria</taxon>
        <taxon>Pseudomonadati</taxon>
        <taxon>Pseudomonadota</taxon>
        <taxon>Betaproteobacteria</taxon>
        <taxon>Burkholderiales</taxon>
        <taxon>Comamonadaceae</taxon>
        <taxon>Paracidovorax</taxon>
    </lineage>
</organism>
<dbReference type="SMART" id="SM00382">
    <property type="entry name" value="AAA"/>
    <property type="match status" value="1"/>
</dbReference>
<evidence type="ECO:0000313" key="5">
    <source>
        <dbReference type="EMBL" id="RAR84949.1"/>
    </source>
</evidence>
<dbReference type="AlphaFoldDB" id="A0A328ZGI2"/>
<dbReference type="CDD" id="cd00267">
    <property type="entry name" value="ABC_ATPase"/>
    <property type="match status" value="1"/>
</dbReference>
<comment type="caution">
    <text evidence="5">The sequence shown here is derived from an EMBL/GenBank/DDBJ whole genome shotgun (WGS) entry which is preliminary data.</text>
</comment>
<evidence type="ECO:0000256" key="3">
    <source>
        <dbReference type="ARBA" id="ARBA00022840"/>
    </source>
</evidence>
<accession>A0A328ZGI2</accession>
<keyword evidence="3" id="KW-0067">ATP-binding</keyword>
<dbReference type="PANTHER" id="PTHR43119">
    <property type="entry name" value="ABC TRANSPORT PROTEIN ATP-BINDING COMPONENT-RELATED"/>
    <property type="match status" value="1"/>
</dbReference>
<name>A0A328ZGI2_9BURK</name>
<keyword evidence="2" id="KW-0547">Nucleotide-binding</keyword>
<sequence length="218" mass="23346">MSMACAAHETGVPRLRAMDLRSAHGGPCSLDIGPGECVVVTGPSGSGKSVLLRLIADLDPHEGEVLLDGRPRSSWTAPAWRRQVVYQAAEPAWWAPTAGEHMGPVSGQVLLPLLAHLGLDGSLLAADITRLSTGERQRMALVRSLVRQPRVLLLDEPTASLDGASTLAVEQLIARRQRDDGLAVVWVTHSEAQAQRMSSQRLRIPARVRSAAGGERPL</sequence>
<protein>
    <submittedName>
        <fullName evidence="5">ABC-type iron transport system FetAB ATPase subunit</fullName>
    </submittedName>
</protein>
<evidence type="ECO:0000259" key="4">
    <source>
        <dbReference type="PROSITE" id="PS50893"/>
    </source>
</evidence>